<reference evidence="2 3" key="1">
    <citation type="journal article" date="2023" name="IMA Fungus">
        <title>Comparative genomic study of the Penicillium genus elucidates a diverse pangenome and 15 lateral gene transfer events.</title>
        <authorList>
            <person name="Petersen C."/>
            <person name="Sorensen T."/>
            <person name="Nielsen M.R."/>
            <person name="Sondergaard T.E."/>
            <person name="Sorensen J.L."/>
            <person name="Fitzpatrick D.A."/>
            <person name="Frisvad J.C."/>
            <person name="Nielsen K.L."/>
        </authorList>
    </citation>
    <scope>NUCLEOTIDE SEQUENCE [LARGE SCALE GENOMIC DNA]</scope>
    <source>
        <strain evidence="2 3">IBT 29057</strain>
    </source>
</reference>
<evidence type="ECO:0000313" key="3">
    <source>
        <dbReference type="Proteomes" id="UP001216150"/>
    </source>
</evidence>
<evidence type="ECO:0000313" key="2">
    <source>
        <dbReference type="EMBL" id="KAJ5572768.1"/>
    </source>
</evidence>
<feature type="compositionally biased region" description="Basic and acidic residues" evidence="1">
    <location>
        <begin position="238"/>
        <end position="249"/>
    </location>
</feature>
<feature type="region of interest" description="Disordered" evidence="1">
    <location>
        <begin position="236"/>
        <end position="264"/>
    </location>
</feature>
<feature type="compositionally biased region" description="Polar residues" evidence="1">
    <location>
        <begin position="356"/>
        <end position="367"/>
    </location>
</feature>
<comment type="caution">
    <text evidence="2">The sequence shown here is derived from an EMBL/GenBank/DDBJ whole genome shotgun (WGS) entry which is preliminary data.</text>
</comment>
<feature type="region of interest" description="Disordered" evidence="1">
    <location>
        <begin position="175"/>
        <end position="207"/>
    </location>
</feature>
<feature type="region of interest" description="Disordered" evidence="1">
    <location>
        <begin position="302"/>
        <end position="378"/>
    </location>
</feature>
<feature type="compositionally biased region" description="Polar residues" evidence="1">
    <location>
        <begin position="254"/>
        <end position="264"/>
    </location>
</feature>
<sequence>MLPSNSPYAHASRMPPPVRPSRSLEGLEQVIPPQFDKTPFTPSRSELFLNKPLPAMPFEEPEYSGMWSDSDSDSTVDSIASPSESRLSTESYPIFVSSGSDDFDLADHPTPADPLETIVAPQHLLPPRTDSFESNTSALTSKTDAQYGRPSQWSQNRPGTNHYFREKKWDFFPELATPGALPAPSNGRVSPGLQTKKTRKKEGRLNVSMRRRFHSLDRPGIGLAQARDSFKTYVHRTLSRDSPDTKAKEPQSYPRPSTAPSNELAQPISIQQKRGFNAKPLQSTSLDANLNMQMRSLSLHTVSTTSASDMPDSPRSPRPKQLAVPMSPYQKYGPAIWESPKKSKKPNLRIRKQPVASRSTSHLAQSNPTPPLSPPLKTQLQQNTRDAVRVLQDGTSHMLIAFDGAKKKMSEAKNERRRELLKSQIKLVGPVNPHTCSQADPWL</sequence>
<feature type="region of interest" description="Disordered" evidence="1">
    <location>
        <begin position="1"/>
        <end position="86"/>
    </location>
</feature>
<feature type="compositionally biased region" description="Polar residues" evidence="1">
    <location>
        <begin position="132"/>
        <end position="159"/>
    </location>
</feature>
<name>A0AAD6GNQ5_9EURO</name>
<protein>
    <submittedName>
        <fullName evidence="2">Uncharacterized protein</fullName>
    </submittedName>
</protein>
<proteinExistence type="predicted"/>
<dbReference type="EMBL" id="JAQJAC010000009">
    <property type="protein sequence ID" value="KAJ5572768.1"/>
    <property type="molecule type" value="Genomic_DNA"/>
</dbReference>
<accession>A0AAD6GNQ5</accession>
<evidence type="ECO:0000256" key="1">
    <source>
        <dbReference type="SAM" id="MobiDB-lite"/>
    </source>
</evidence>
<feature type="compositionally biased region" description="Basic residues" evidence="1">
    <location>
        <begin position="342"/>
        <end position="352"/>
    </location>
</feature>
<keyword evidence="3" id="KW-1185">Reference proteome</keyword>
<dbReference type="Proteomes" id="UP001216150">
    <property type="component" value="Unassembled WGS sequence"/>
</dbReference>
<gene>
    <name evidence="2" type="ORF">N7450_009752</name>
</gene>
<dbReference type="AlphaFoldDB" id="A0AAD6GNQ5"/>
<feature type="region of interest" description="Disordered" evidence="1">
    <location>
        <begin position="125"/>
        <end position="160"/>
    </location>
</feature>
<organism evidence="2 3">
    <name type="scientific">Penicillium hetheringtonii</name>
    <dbReference type="NCBI Taxonomy" id="911720"/>
    <lineage>
        <taxon>Eukaryota</taxon>
        <taxon>Fungi</taxon>
        <taxon>Dikarya</taxon>
        <taxon>Ascomycota</taxon>
        <taxon>Pezizomycotina</taxon>
        <taxon>Eurotiomycetes</taxon>
        <taxon>Eurotiomycetidae</taxon>
        <taxon>Eurotiales</taxon>
        <taxon>Aspergillaceae</taxon>
        <taxon>Penicillium</taxon>
    </lineage>
</organism>